<comment type="caution">
    <text evidence="2">The sequence shown here is derived from an EMBL/GenBank/DDBJ whole genome shotgun (WGS) entry which is preliminary data.</text>
</comment>
<name>K1UDY4_9ZZZZ</name>
<keyword evidence="1" id="KW-0812">Transmembrane</keyword>
<accession>K1UDY4</accession>
<evidence type="ECO:0000313" key="2">
    <source>
        <dbReference type="EMBL" id="EKC76460.1"/>
    </source>
</evidence>
<reference evidence="2" key="1">
    <citation type="journal article" date="2013" name="Environ. Microbiol.">
        <title>Microbiota from the distal guts of lean and obese adolescents exhibit partial functional redundancy besides clear differences in community structure.</title>
        <authorList>
            <person name="Ferrer M."/>
            <person name="Ruiz A."/>
            <person name="Lanza F."/>
            <person name="Haange S.B."/>
            <person name="Oberbach A."/>
            <person name="Till H."/>
            <person name="Bargiela R."/>
            <person name="Campoy C."/>
            <person name="Segura M.T."/>
            <person name="Richter M."/>
            <person name="von Bergen M."/>
            <person name="Seifert J."/>
            <person name="Suarez A."/>
        </authorList>
    </citation>
    <scope>NUCLEOTIDE SEQUENCE</scope>
</reference>
<organism evidence="2">
    <name type="scientific">human gut metagenome</name>
    <dbReference type="NCBI Taxonomy" id="408170"/>
    <lineage>
        <taxon>unclassified sequences</taxon>
        <taxon>metagenomes</taxon>
        <taxon>organismal metagenomes</taxon>
    </lineage>
</organism>
<feature type="non-terminal residue" evidence="2">
    <location>
        <position position="35"/>
    </location>
</feature>
<dbReference type="AlphaFoldDB" id="K1UDY4"/>
<dbReference type="EMBL" id="AJWY01003075">
    <property type="protein sequence ID" value="EKC76460.1"/>
    <property type="molecule type" value="Genomic_DNA"/>
</dbReference>
<protein>
    <submittedName>
        <fullName evidence="2">Uncharacterized protein</fullName>
    </submittedName>
</protein>
<evidence type="ECO:0000256" key="1">
    <source>
        <dbReference type="SAM" id="Phobius"/>
    </source>
</evidence>
<proteinExistence type="predicted"/>
<keyword evidence="1" id="KW-1133">Transmembrane helix</keyword>
<feature type="transmembrane region" description="Helical" evidence="1">
    <location>
        <begin position="15"/>
        <end position="32"/>
    </location>
</feature>
<gene>
    <name evidence="2" type="ORF">LEA_04696</name>
</gene>
<sequence>MLRKLNNYFTTFEKILWIGSLVLITGSAVMFGKDG</sequence>
<keyword evidence="1" id="KW-0472">Membrane</keyword>